<organism evidence="1">
    <name type="scientific">Mycobacterium xenopi 4042</name>
    <dbReference type="NCBI Taxonomy" id="1299334"/>
    <lineage>
        <taxon>Bacteria</taxon>
        <taxon>Bacillati</taxon>
        <taxon>Actinomycetota</taxon>
        <taxon>Actinomycetes</taxon>
        <taxon>Mycobacteriales</taxon>
        <taxon>Mycobacteriaceae</taxon>
        <taxon>Mycobacterium</taxon>
    </lineage>
</organism>
<dbReference type="PATRIC" id="fig|1299334.3.peg.7828"/>
<dbReference type="AlphaFoldDB" id="X7ZPT1"/>
<dbReference type="EMBL" id="JAOB01000070">
    <property type="protein sequence ID" value="EUA20703.1"/>
    <property type="molecule type" value="Genomic_DNA"/>
</dbReference>
<accession>X7ZPT1</accession>
<name>X7ZPT1_MYCXE</name>
<reference evidence="1" key="1">
    <citation type="submission" date="2014-01" db="EMBL/GenBank/DDBJ databases">
        <authorList>
            <person name="Brown-Elliot B."/>
            <person name="Wallace R."/>
            <person name="Lenaerts A."/>
            <person name="Ordway D."/>
            <person name="DeGroote M.A."/>
            <person name="Parker T."/>
            <person name="Sizemore C."/>
            <person name="Tallon L.J."/>
            <person name="Sadzewicz L.K."/>
            <person name="Sengamalay N."/>
            <person name="Fraser C.M."/>
            <person name="Hine E."/>
            <person name="Shefchek K.A."/>
            <person name="Das S.P."/>
            <person name="Tettelin H."/>
        </authorList>
    </citation>
    <scope>NUCLEOTIDE SEQUENCE [LARGE SCALE GENOMIC DNA]</scope>
    <source>
        <strain evidence="1">4042</strain>
    </source>
</reference>
<gene>
    <name evidence="1" type="ORF">I553_3018</name>
</gene>
<sequence>MGSLFGLFDPRSTARATLYRRIGASVVRGRCRSLRPVPPLSCSGGVRADVPAKLRRPCLPAS</sequence>
<proteinExistence type="predicted"/>
<comment type="caution">
    <text evidence="1">The sequence shown here is derived from an EMBL/GenBank/DDBJ whole genome shotgun (WGS) entry which is preliminary data.</text>
</comment>
<evidence type="ECO:0000313" key="1">
    <source>
        <dbReference type="EMBL" id="EUA20703.1"/>
    </source>
</evidence>
<protein>
    <submittedName>
        <fullName evidence="1">MmpL family membrane domain protein</fullName>
    </submittedName>
</protein>